<dbReference type="STRING" id="1774968.AUC68_10370"/>
<gene>
    <name evidence="1" type="ORF">AUC68_10370</name>
</gene>
<accession>A0A1E3VWM6</accession>
<protein>
    <submittedName>
        <fullName evidence="1">Transcriptional regulator</fullName>
    </submittedName>
</protein>
<reference evidence="1 2" key="1">
    <citation type="journal article" date="2016" name="Environ. Microbiol.">
        <title>New Methyloceanibacter diversity from North Sea sediments includes methanotroph containing solely the soluble methane monooxygenase.</title>
        <authorList>
            <person name="Vekeman B."/>
            <person name="Kerckhof F.M."/>
            <person name="Cremers G."/>
            <person name="de Vos P."/>
            <person name="Vandamme P."/>
            <person name="Boon N."/>
            <person name="Op den Camp H.J."/>
            <person name="Heylen K."/>
        </authorList>
    </citation>
    <scope>NUCLEOTIDE SEQUENCE [LARGE SCALE GENOMIC DNA]</scope>
    <source>
        <strain evidence="1 2">R-67174</strain>
    </source>
</reference>
<proteinExistence type="predicted"/>
<dbReference type="RefSeq" id="WP_069438251.1">
    <property type="nucleotide sequence ID" value="NZ_LPWG01000014.1"/>
</dbReference>
<keyword evidence="2" id="KW-1185">Reference proteome</keyword>
<organism evidence="1 2">
    <name type="scientific">Methyloceanibacter methanicus</name>
    <dbReference type="NCBI Taxonomy" id="1774968"/>
    <lineage>
        <taxon>Bacteria</taxon>
        <taxon>Pseudomonadati</taxon>
        <taxon>Pseudomonadota</taxon>
        <taxon>Alphaproteobacteria</taxon>
        <taxon>Hyphomicrobiales</taxon>
        <taxon>Hyphomicrobiaceae</taxon>
        <taxon>Methyloceanibacter</taxon>
    </lineage>
</organism>
<dbReference type="Proteomes" id="UP000094501">
    <property type="component" value="Unassembled WGS sequence"/>
</dbReference>
<comment type="caution">
    <text evidence="1">The sequence shown here is derived from an EMBL/GenBank/DDBJ whole genome shotgun (WGS) entry which is preliminary data.</text>
</comment>
<dbReference type="Pfam" id="PF13289">
    <property type="entry name" value="SIR2_2"/>
    <property type="match status" value="1"/>
</dbReference>
<dbReference type="AlphaFoldDB" id="A0A1E3VWM6"/>
<sequence>MPYLGPGVLALAGEACTVPASPDALVARLTEKASVPHKIRNNLTAAAQFIENFKHRNTVKAAMTEAFTNAMQPTAFHRYLAQMPKLPLMVHAWYDDLPGKALAARTESWGIAQGISQSEHFGNWVHYFESDATLLPNPPESRFSVDSCAPAVAPDEAKRWKTLLYEPLGSIAPAENYLVSDTDFVEVLTEIDIQTPIPEPVRDIRKGRHFLFLGCRFGKQLDRLWARQVSKRSSEFHWAVLPGELTKNELRFLEEKNIKRIDMPLEDFADALMGGEPEAKTQQPEMALGA</sequence>
<evidence type="ECO:0000313" key="1">
    <source>
        <dbReference type="EMBL" id="ODR97922.1"/>
    </source>
</evidence>
<dbReference type="EMBL" id="LPWG01000014">
    <property type="protein sequence ID" value="ODR97922.1"/>
    <property type="molecule type" value="Genomic_DNA"/>
</dbReference>
<name>A0A1E3VWM6_9HYPH</name>
<evidence type="ECO:0000313" key="2">
    <source>
        <dbReference type="Proteomes" id="UP000094501"/>
    </source>
</evidence>